<feature type="coiled-coil region" evidence="1">
    <location>
        <begin position="343"/>
        <end position="404"/>
    </location>
</feature>
<evidence type="ECO:0000256" key="1">
    <source>
        <dbReference type="SAM" id="Coils"/>
    </source>
</evidence>
<dbReference type="PANTHER" id="PTHR10098">
    <property type="entry name" value="RAPSYN-RELATED"/>
    <property type="match status" value="1"/>
</dbReference>
<proteinExistence type="predicted"/>
<organism evidence="3 4">
    <name type="scientific">Flavobacterium arsenatis</name>
    <dbReference type="NCBI Taxonomy" id="1484332"/>
    <lineage>
        <taxon>Bacteria</taxon>
        <taxon>Pseudomonadati</taxon>
        <taxon>Bacteroidota</taxon>
        <taxon>Flavobacteriia</taxon>
        <taxon>Flavobacteriales</taxon>
        <taxon>Flavobacteriaceae</taxon>
        <taxon>Flavobacterium</taxon>
    </lineage>
</organism>
<keyword evidence="2" id="KW-0812">Transmembrane</keyword>
<accession>A0ABU1TPQ9</accession>
<dbReference type="RefSeq" id="WP_310026347.1">
    <property type="nucleotide sequence ID" value="NZ_JAVDVI010000007.1"/>
</dbReference>
<gene>
    <name evidence="3" type="ORF">J2X31_001974</name>
</gene>
<reference evidence="3 4" key="1">
    <citation type="submission" date="2023-07" db="EMBL/GenBank/DDBJ databases">
        <title>Sorghum-associated microbial communities from plants grown in Nebraska, USA.</title>
        <authorList>
            <person name="Schachtman D."/>
        </authorList>
    </citation>
    <scope>NUCLEOTIDE SEQUENCE [LARGE SCALE GENOMIC DNA]</scope>
    <source>
        <strain evidence="3 4">3773</strain>
    </source>
</reference>
<dbReference type="Pfam" id="PF13424">
    <property type="entry name" value="TPR_12"/>
    <property type="match status" value="1"/>
</dbReference>
<keyword evidence="2" id="KW-0472">Membrane</keyword>
<feature type="transmembrane region" description="Helical" evidence="2">
    <location>
        <begin position="318"/>
        <end position="337"/>
    </location>
</feature>
<keyword evidence="4" id="KW-1185">Reference proteome</keyword>
<dbReference type="Proteomes" id="UP001255185">
    <property type="component" value="Unassembled WGS sequence"/>
</dbReference>
<keyword evidence="1" id="KW-0175">Coiled coil</keyword>
<dbReference type="Gene3D" id="1.25.40.10">
    <property type="entry name" value="Tetratricopeptide repeat domain"/>
    <property type="match status" value="2"/>
</dbReference>
<comment type="caution">
    <text evidence="3">The sequence shown here is derived from an EMBL/GenBank/DDBJ whole genome shotgun (WGS) entry which is preliminary data.</text>
</comment>
<dbReference type="SUPFAM" id="SSF48452">
    <property type="entry name" value="TPR-like"/>
    <property type="match status" value="2"/>
</dbReference>
<dbReference type="EMBL" id="JAVDVI010000007">
    <property type="protein sequence ID" value="MDR6967960.1"/>
    <property type="molecule type" value="Genomic_DNA"/>
</dbReference>
<dbReference type="InterPro" id="IPR019734">
    <property type="entry name" value="TPR_rpt"/>
</dbReference>
<dbReference type="SUPFAM" id="SSF46894">
    <property type="entry name" value="C-terminal effector domain of the bipartite response regulators"/>
    <property type="match status" value="1"/>
</dbReference>
<sequence>MVGQTLDQCKKTLDSGYVAMDRGNYSVALEYFTKTELIAEKNGYYVELFETKNSMGIIYVNLSEYVEALNHYLDAYTVAIKHLDPTREMVVLNNIAVLYAMERNFAKAKEYYLKAYHIAKQEGNSIKVALYAINLAKTENSVKKYKEGKVYIEEALTILREDKNNQKYVIAAEITFAECLIFEGKLDQAKQKLVELYAKTKNDSDKENKASILFKMAHVYWVEKNYEKSIFYIKLALKDTKELERRLDLYDSLSEAYVEINDFKNAFESKNEVLKIRDSLAKINNAKLYETNKVRFEIQNYKNDLNSQLEKSNLERKIFIAAILIFVVLLFGVYRTYRNRSIKQEQKKIIAEREQKIIALELEKEKNENLLLEKHVKEIENEALLEQETLKNEIEQKNRKLSARALYLSGRNEMIEEIVDSLSGLPEVSQNIKLKTHIKTLKDHLKTDAEWDTFIVHFEEVNQGLLSALKEKHPNLSSNDTRFICYVYMNLSLKEIGTIFNITQEACRKRKERIFRKMEIDKDVSFYEYLSRLA</sequence>
<evidence type="ECO:0000313" key="4">
    <source>
        <dbReference type="Proteomes" id="UP001255185"/>
    </source>
</evidence>
<dbReference type="InterPro" id="IPR011990">
    <property type="entry name" value="TPR-like_helical_dom_sf"/>
</dbReference>
<dbReference type="SMART" id="SM00028">
    <property type="entry name" value="TPR"/>
    <property type="match status" value="4"/>
</dbReference>
<keyword evidence="2" id="KW-1133">Transmembrane helix</keyword>
<evidence type="ECO:0000256" key="2">
    <source>
        <dbReference type="SAM" id="Phobius"/>
    </source>
</evidence>
<dbReference type="InterPro" id="IPR016032">
    <property type="entry name" value="Sig_transdc_resp-reg_C-effctor"/>
</dbReference>
<protein>
    <submittedName>
        <fullName evidence="3">Tetratricopeptide (TPR) repeat protein</fullName>
    </submittedName>
</protein>
<evidence type="ECO:0000313" key="3">
    <source>
        <dbReference type="EMBL" id="MDR6967960.1"/>
    </source>
</evidence>
<name>A0ABU1TPQ9_9FLAO</name>